<dbReference type="Proteomes" id="UP000807504">
    <property type="component" value="Unassembled WGS sequence"/>
</dbReference>
<accession>A0A8T0FZV5</accession>
<proteinExistence type="predicted"/>
<comment type="caution">
    <text evidence="2">The sequence shown here is derived from an EMBL/GenBank/DDBJ whole genome shotgun (WGS) entry which is preliminary data.</text>
</comment>
<organism evidence="2 3">
    <name type="scientific">Argiope bruennichi</name>
    <name type="common">Wasp spider</name>
    <name type="synonym">Aranea bruennichi</name>
    <dbReference type="NCBI Taxonomy" id="94029"/>
    <lineage>
        <taxon>Eukaryota</taxon>
        <taxon>Metazoa</taxon>
        <taxon>Ecdysozoa</taxon>
        <taxon>Arthropoda</taxon>
        <taxon>Chelicerata</taxon>
        <taxon>Arachnida</taxon>
        <taxon>Araneae</taxon>
        <taxon>Araneomorphae</taxon>
        <taxon>Entelegynae</taxon>
        <taxon>Araneoidea</taxon>
        <taxon>Araneidae</taxon>
        <taxon>Argiope</taxon>
    </lineage>
</organism>
<keyword evidence="3" id="KW-1185">Reference proteome</keyword>
<reference evidence="2" key="2">
    <citation type="submission" date="2020-06" db="EMBL/GenBank/DDBJ databases">
        <authorList>
            <person name="Sheffer M."/>
        </authorList>
    </citation>
    <scope>NUCLEOTIDE SEQUENCE</scope>
</reference>
<feature type="compositionally biased region" description="Basic residues" evidence="1">
    <location>
        <begin position="180"/>
        <end position="189"/>
    </location>
</feature>
<evidence type="ECO:0000313" key="2">
    <source>
        <dbReference type="EMBL" id="KAF8796302.1"/>
    </source>
</evidence>
<evidence type="ECO:0000256" key="1">
    <source>
        <dbReference type="SAM" id="MobiDB-lite"/>
    </source>
</evidence>
<feature type="region of interest" description="Disordered" evidence="1">
    <location>
        <begin position="158"/>
        <end position="189"/>
    </location>
</feature>
<dbReference type="AlphaFoldDB" id="A0A8T0FZV5"/>
<reference evidence="2" key="1">
    <citation type="journal article" date="2020" name="bioRxiv">
        <title>Chromosome-level reference genome of the European wasp spider Argiope bruennichi: a resource for studies on range expansion and evolutionary adaptation.</title>
        <authorList>
            <person name="Sheffer M.M."/>
            <person name="Hoppe A."/>
            <person name="Krehenwinkel H."/>
            <person name="Uhl G."/>
            <person name="Kuss A.W."/>
            <person name="Jensen L."/>
            <person name="Jensen C."/>
            <person name="Gillespie R.G."/>
            <person name="Hoff K.J."/>
            <person name="Prost S."/>
        </authorList>
    </citation>
    <scope>NUCLEOTIDE SEQUENCE</scope>
</reference>
<sequence>MYPSYEPEGYTVKVDRGFRAYMAEIENDKMKRGFLRGISDLGDEADFQIGFGTSKNNFQQINSISSNFPNHQEITILLHKMTKPTQTTSPHNLFNTKRGIKNDKFHDVLRSVPPERFLHSKLKYVRKSVDATLLLLSNSEELSAVPPPAGDVVKQRPLIQTSKPSKRFPIKPPFPENRKRTGHSRRRNI</sequence>
<dbReference type="EMBL" id="JABXBU010000001">
    <property type="protein sequence ID" value="KAF8796302.1"/>
    <property type="molecule type" value="Genomic_DNA"/>
</dbReference>
<name>A0A8T0FZV5_ARGBR</name>
<evidence type="ECO:0000313" key="3">
    <source>
        <dbReference type="Proteomes" id="UP000807504"/>
    </source>
</evidence>
<protein>
    <submittedName>
        <fullName evidence="2">Uncharacterized protein</fullName>
    </submittedName>
</protein>
<gene>
    <name evidence="2" type="ORF">HNY73_000690</name>
</gene>